<evidence type="ECO:0000256" key="7">
    <source>
        <dbReference type="SAM" id="MobiDB-lite"/>
    </source>
</evidence>
<feature type="transmembrane region" description="Helical" evidence="8">
    <location>
        <begin position="419"/>
        <end position="443"/>
    </location>
</feature>
<sequence length="514" mass="55730">MIQQQLADPTELESAHTAEPAGHDQHAETRIRIEIPANPVDVPFPGYITIGDCISVLVPYLIDELRKAGKKTDWLADPSARWNLKRPFATHNLDPEASLDEEGVRDGESLILVKDDPGEKNTPIIDDTAEFIRYFFEKNLRLWKNHDAQRLALVFLPVVTALICLASVVWTSKTNADLIARIAATSAMVTVATIVATIAAVINHTRRSRFEHAVFPFLLMAYTLYGTALLVILNRPLGVHQLVIAGGLLPIAIILNLITGSNVRLHSAVGTGAVTVLIVASFNLLYHSPTAVIGVQQILVTLCAVLVTARIALAFARIPVPRVPATGEEFGSDESGDLDVGNLPRDESSGVAASMGNQEAQSMATYDLMVGMLCGLLPVIVATAFVVGYNLVDKHQWLIFSFIIAISLMLAYRGKTIEYALLQTILLTASALTLVLFAAGLLLSADPSNAGRAGIILLILALATLISSLFALQARQINSPIVIKMFEIFEVILFVTAIPYLALVMDFWDLTANR</sequence>
<evidence type="ECO:0000259" key="9">
    <source>
        <dbReference type="Pfam" id="PF19053"/>
    </source>
</evidence>
<dbReference type="Pfam" id="PF08817">
    <property type="entry name" value="YukD"/>
    <property type="match status" value="1"/>
</dbReference>
<feature type="transmembrane region" description="Helical" evidence="8">
    <location>
        <begin position="178"/>
        <end position="202"/>
    </location>
</feature>
<dbReference type="InterPro" id="IPR006707">
    <property type="entry name" value="T7SS_EccD"/>
</dbReference>
<comment type="subcellular location">
    <subcellularLocation>
        <location evidence="1">Cell membrane</location>
        <topology evidence="1">Multi-pass membrane protein</topology>
    </subcellularLocation>
</comment>
<evidence type="ECO:0000256" key="4">
    <source>
        <dbReference type="ARBA" id="ARBA00022692"/>
    </source>
</evidence>
<evidence type="ECO:0000256" key="6">
    <source>
        <dbReference type="ARBA" id="ARBA00023136"/>
    </source>
</evidence>
<dbReference type="RefSeq" id="WP_070947832.1">
    <property type="nucleotide sequence ID" value="NZ_MLIQ01000042.1"/>
</dbReference>
<dbReference type="AlphaFoldDB" id="A0A1S1LKU0"/>
<protein>
    <submittedName>
        <fullName evidence="10">Type VII secretion integral membrane protein EccD</fullName>
    </submittedName>
</protein>
<gene>
    <name evidence="10" type="ORF">BKG82_26525</name>
</gene>
<dbReference type="EMBL" id="MLIQ01000042">
    <property type="protein sequence ID" value="OHU47214.1"/>
    <property type="molecule type" value="Genomic_DNA"/>
</dbReference>
<feature type="transmembrane region" description="Helical" evidence="8">
    <location>
        <begin position="151"/>
        <end position="172"/>
    </location>
</feature>
<comment type="similarity">
    <text evidence="2">Belongs to the EccD/Snm4 family.</text>
</comment>
<proteinExistence type="inferred from homology"/>
<reference evidence="10 11" key="1">
    <citation type="submission" date="2016-10" db="EMBL/GenBank/DDBJ databases">
        <title>Evaluation of Human, Veterinary and Environmental Mycobacterium chelonae Isolates by Core Genome Phylogenomic Analysis, Targeted Gene Comparison, and Anti-microbial Susceptibility Patterns: A Tale of Mistaken Identities.</title>
        <authorList>
            <person name="Fogelson S.B."/>
            <person name="Camus A.C."/>
            <person name="Lorenz W."/>
            <person name="Vasireddy R."/>
            <person name="Vasireddy S."/>
            <person name="Smith T."/>
            <person name="Brown-Elliott B.A."/>
            <person name="Wallace R.J.Jr."/>
            <person name="Hasan N.A."/>
            <person name="Reischl U."/>
            <person name="Sanchez S."/>
        </authorList>
    </citation>
    <scope>NUCLEOTIDE SEQUENCE [LARGE SCALE GENOMIC DNA]</scope>
    <source>
        <strain evidence="10 11">15515</strain>
    </source>
</reference>
<feature type="transmembrane region" description="Helical" evidence="8">
    <location>
        <begin position="368"/>
        <end position="389"/>
    </location>
</feature>
<comment type="caution">
    <text evidence="10">The sequence shown here is derived from an EMBL/GenBank/DDBJ whole genome shotgun (WGS) entry which is preliminary data.</text>
</comment>
<feature type="transmembrane region" description="Helical" evidence="8">
    <location>
        <begin position="298"/>
        <end position="316"/>
    </location>
</feature>
<dbReference type="GO" id="GO:0005886">
    <property type="term" value="C:plasma membrane"/>
    <property type="evidence" value="ECO:0007669"/>
    <property type="project" value="UniProtKB-SubCell"/>
</dbReference>
<evidence type="ECO:0000313" key="11">
    <source>
        <dbReference type="Proteomes" id="UP000180043"/>
    </source>
</evidence>
<keyword evidence="6 8" id="KW-0472">Membrane</keyword>
<evidence type="ECO:0000256" key="1">
    <source>
        <dbReference type="ARBA" id="ARBA00004651"/>
    </source>
</evidence>
<organism evidence="10 11">
    <name type="scientific">Mycobacteroides chelonae</name>
    <name type="common">Mycobacterium chelonae</name>
    <dbReference type="NCBI Taxonomy" id="1774"/>
    <lineage>
        <taxon>Bacteria</taxon>
        <taxon>Bacillati</taxon>
        <taxon>Actinomycetota</taxon>
        <taxon>Actinomycetes</taxon>
        <taxon>Mycobacteriales</taxon>
        <taxon>Mycobacteriaceae</taxon>
        <taxon>Mycobacteroides</taxon>
    </lineage>
</organism>
<keyword evidence="4 8" id="KW-0812">Transmembrane</keyword>
<feature type="domain" description="EccD-like transmembrane" evidence="9">
    <location>
        <begin position="150"/>
        <end position="508"/>
    </location>
</feature>
<feature type="compositionally biased region" description="Basic and acidic residues" evidence="7">
    <location>
        <begin position="13"/>
        <end position="26"/>
    </location>
</feature>
<dbReference type="NCBIfam" id="TIGR03920">
    <property type="entry name" value="T7SS_EccD"/>
    <property type="match status" value="1"/>
</dbReference>
<accession>A0A1S1LKU0</accession>
<evidence type="ECO:0000256" key="3">
    <source>
        <dbReference type="ARBA" id="ARBA00022475"/>
    </source>
</evidence>
<evidence type="ECO:0000313" key="10">
    <source>
        <dbReference type="EMBL" id="OHU47214.1"/>
    </source>
</evidence>
<dbReference type="Pfam" id="PF19053">
    <property type="entry name" value="EccD"/>
    <property type="match status" value="1"/>
</dbReference>
<feature type="transmembrane region" description="Helical" evidence="8">
    <location>
        <begin position="395"/>
        <end position="412"/>
    </location>
</feature>
<feature type="region of interest" description="Disordered" evidence="7">
    <location>
        <begin position="1"/>
        <end position="26"/>
    </location>
</feature>
<dbReference type="Gene3D" id="3.10.20.90">
    <property type="entry name" value="Phosphatidylinositol 3-kinase Catalytic Subunit, Chain A, domain 1"/>
    <property type="match status" value="1"/>
</dbReference>
<feature type="transmembrane region" description="Helical" evidence="8">
    <location>
        <begin position="455"/>
        <end position="474"/>
    </location>
</feature>
<name>A0A1S1LKU0_MYCCH</name>
<feature type="transmembrane region" description="Helical" evidence="8">
    <location>
        <begin position="239"/>
        <end position="258"/>
    </location>
</feature>
<dbReference type="Proteomes" id="UP000180043">
    <property type="component" value="Unassembled WGS sequence"/>
</dbReference>
<dbReference type="InterPro" id="IPR024962">
    <property type="entry name" value="YukD-like"/>
</dbReference>
<feature type="transmembrane region" description="Helical" evidence="8">
    <location>
        <begin position="214"/>
        <end position="233"/>
    </location>
</feature>
<feature type="transmembrane region" description="Helical" evidence="8">
    <location>
        <begin position="265"/>
        <end position="286"/>
    </location>
</feature>
<keyword evidence="5 8" id="KW-1133">Transmembrane helix</keyword>
<evidence type="ECO:0000256" key="5">
    <source>
        <dbReference type="ARBA" id="ARBA00022989"/>
    </source>
</evidence>
<feature type="transmembrane region" description="Helical" evidence="8">
    <location>
        <begin position="486"/>
        <end position="508"/>
    </location>
</feature>
<keyword evidence="3" id="KW-1003">Cell membrane</keyword>
<evidence type="ECO:0000256" key="8">
    <source>
        <dbReference type="SAM" id="Phobius"/>
    </source>
</evidence>
<evidence type="ECO:0000256" key="2">
    <source>
        <dbReference type="ARBA" id="ARBA00006162"/>
    </source>
</evidence>
<dbReference type="InterPro" id="IPR044049">
    <property type="entry name" value="EccD_transm"/>
</dbReference>